<accession>A0A6S6TYL0</accession>
<proteinExistence type="predicted"/>
<dbReference type="AlphaFoldDB" id="A0A6S6TYL0"/>
<dbReference type="InterPro" id="IPR016024">
    <property type="entry name" value="ARM-type_fold"/>
</dbReference>
<evidence type="ECO:0000313" key="1">
    <source>
        <dbReference type="EMBL" id="CAA6824544.1"/>
    </source>
</evidence>
<dbReference type="EMBL" id="CACVAT010000393">
    <property type="protein sequence ID" value="CAA6824544.1"/>
    <property type="molecule type" value="Genomic_DNA"/>
</dbReference>
<dbReference type="Gene3D" id="1.25.40.290">
    <property type="entry name" value="ARM repeat domains"/>
    <property type="match status" value="1"/>
</dbReference>
<gene>
    <name evidence="1" type="ORF">HELGO_WM17375</name>
</gene>
<sequence>MEPFKNVFSAELVTCFANHLQQHLAGFDRERFEQAILPQLETLELKGRAQLLSDQIYAVLPVNQSERHAVLYALLHPEEFDNEGGSSDEKGIRGWGIFPLTLLVGQYELKNFEASMMLLKAMTKRFTSEFGIRYLLLEDQGKALAILEQWLDDPNHHVRRLISEGTRPRLPWGQQLPQLIADPAPMLPLLEALRADSEEYVRRSVANHLNDIAKDHPDLIAQLANEWMVGADKQRERLVRHACRSLIKQGHPLALKAFGVEEPQLEVTGLQLTPDVVKLGSPATITAELHSTSDKEQTIVIDYLLHLKKANGKLAPKVFKGSKTVLAAGQTYCFKKNHTIKAITTRRYYAGEQGVSLRINGQDYGYVAFELLM</sequence>
<name>A0A6S6TYL0_9GAMM</name>
<dbReference type="SUPFAM" id="SSF48371">
    <property type="entry name" value="ARM repeat"/>
    <property type="match status" value="1"/>
</dbReference>
<protein>
    <submittedName>
        <fullName evidence="1">DNA alkylation repair enzyme</fullName>
    </submittedName>
</protein>
<organism evidence="1">
    <name type="scientific">uncultured Thiotrichaceae bacterium</name>
    <dbReference type="NCBI Taxonomy" id="298394"/>
    <lineage>
        <taxon>Bacteria</taxon>
        <taxon>Pseudomonadati</taxon>
        <taxon>Pseudomonadota</taxon>
        <taxon>Gammaproteobacteria</taxon>
        <taxon>Thiotrichales</taxon>
        <taxon>Thiotrichaceae</taxon>
        <taxon>environmental samples</taxon>
    </lineage>
</organism>
<reference evidence="1" key="1">
    <citation type="submission" date="2020-01" db="EMBL/GenBank/DDBJ databases">
        <authorList>
            <person name="Meier V. D."/>
            <person name="Meier V D."/>
        </authorList>
    </citation>
    <scope>NUCLEOTIDE SEQUENCE</scope>
    <source>
        <strain evidence="1">HLG_WM_MAG_09</strain>
    </source>
</reference>